<comment type="catalytic activity">
    <reaction evidence="5">
        <text>L-glutamyl-tRNA(Gln) + L-glutamine + ATP + H2O = L-glutaminyl-tRNA(Gln) + L-glutamate + ADP + phosphate + H(+)</text>
        <dbReference type="Rhea" id="RHEA:17521"/>
        <dbReference type="Rhea" id="RHEA-COMP:9681"/>
        <dbReference type="Rhea" id="RHEA-COMP:9684"/>
        <dbReference type="ChEBI" id="CHEBI:15377"/>
        <dbReference type="ChEBI" id="CHEBI:15378"/>
        <dbReference type="ChEBI" id="CHEBI:29985"/>
        <dbReference type="ChEBI" id="CHEBI:30616"/>
        <dbReference type="ChEBI" id="CHEBI:43474"/>
        <dbReference type="ChEBI" id="CHEBI:58359"/>
        <dbReference type="ChEBI" id="CHEBI:78520"/>
        <dbReference type="ChEBI" id="CHEBI:78521"/>
        <dbReference type="ChEBI" id="CHEBI:456216"/>
    </reaction>
</comment>
<accession>A0A0W8FJU0</accession>
<name>A0A0W8FJU0_9ZZZZ</name>
<dbReference type="SUPFAM" id="SSF55261">
    <property type="entry name" value="GAD domain-like"/>
    <property type="match status" value="1"/>
</dbReference>
<dbReference type="SUPFAM" id="SSF55931">
    <property type="entry name" value="Glutamine synthetase/guanido kinase"/>
    <property type="match status" value="1"/>
</dbReference>
<dbReference type="InterPro" id="IPR042114">
    <property type="entry name" value="GatB_C_1"/>
</dbReference>
<dbReference type="PROSITE" id="PS01234">
    <property type="entry name" value="GATB"/>
    <property type="match status" value="1"/>
</dbReference>
<dbReference type="GO" id="GO:0016740">
    <property type="term" value="F:transferase activity"/>
    <property type="evidence" value="ECO:0007669"/>
    <property type="project" value="UniProtKB-KW"/>
</dbReference>
<keyword evidence="4" id="KW-0648">Protein biosynthesis</keyword>
<dbReference type="HAMAP" id="MF_00588">
    <property type="entry name" value="GatE"/>
    <property type="match status" value="1"/>
</dbReference>
<dbReference type="InterPro" id="IPR018027">
    <property type="entry name" value="Asn/Gln_amidotransferase"/>
</dbReference>
<sequence>MDYEAPGLKAGIEIHQQLDTKEKLFCRCPTLLRETDEHTGSFFRYLRATESELGEIDRAAQEEMKLARLFCYLTYDTTCLVEYDEEPPAPLNREALAVCLTIAKMFGMTPIEQVHTMRKLVIDGSNTSGFQRTACVAVNGILPDSCRIETICLEEEAAQRVEGDTFSLDRLGIPLVEITTAPCMHTPEDVQTVAEYIGMVLRSTGMVKRGLGTIRQDINVSIRDGARVEIKGVQDLDLVAEVVRREVRRQTELLSIRDELRRRNATVDGEAADVTDLFAKTKSTILKKAPQILAVRLRGFAGLVGLEIQPERRLGSEMADYAKKCGVGGIFHTDELPAYGVTEDEVRRLRARMEADEGDCIVLIAATRERAACAAEQVRLRAGMALEGVPEETRKMLEGGSTAYMRPLPGAARMYPETDVFPVTIDRELFDSIETPELLTDRAERFALELGLDPALARQVAFSERLPLFERALREGVRPTLAARTLLGTLRELARDGVDVNRIPDDEVVLLLQAVEAGRAGKEAIPDVLAELAASGGRVDAAIEKVAPSVTPEAIQAIIRQALAEREAFVRERGMAALGPLMGVVMKEVRGRADGKVISDLLKQELARFLAEG</sequence>
<dbReference type="Pfam" id="PF02637">
    <property type="entry name" value="GatB_Yqey"/>
    <property type="match status" value="1"/>
</dbReference>
<dbReference type="Pfam" id="PF02934">
    <property type="entry name" value="GatB_N"/>
    <property type="match status" value="1"/>
</dbReference>
<dbReference type="PANTHER" id="PTHR11659:SF2">
    <property type="entry name" value="GLUTAMYL-TRNA(GLN) AMIDOTRANSFERASE SUBUNIT E"/>
    <property type="match status" value="1"/>
</dbReference>
<dbReference type="InterPro" id="IPR029351">
    <property type="entry name" value="GAD_dom"/>
</dbReference>
<evidence type="ECO:0000313" key="7">
    <source>
        <dbReference type="EMBL" id="KUG20547.1"/>
    </source>
</evidence>
<dbReference type="EC" id="6.3.5.7" evidence="7"/>
<dbReference type="Gene3D" id="1.10.10.410">
    <property type="match status" value="1"/>
</dbReference>
<feature type="domain" description="Asn/Gln amidotransferase" evidence="6">
    <location>
        <begin position="467"/>
        <end position="606"/>
    </location>
</feature>
<keyword evidence="3" id="KW-0067">ATP-binding</keyword>
<protein>
    <submittedName>
        <fullName evidence="7">Glutamyl-trna(Gln) amidotransferase transferase subunit</fullName>
        <ecNumber evidence="7">6.3.5.7</ecNumber>
    </submittedName>
</protein>
<dbReference type="InterPro" id="IPR023168">
    <property type="entry name" value="GatB_Yqey_C_2"/>
</dbReference>
<dbReference type="Pfam" id="PF02938">
    <property type="entry name" value="GAD"/>
    <property type="match status" value="1"/>
</dbReference>
<evidence type="ECO:0000256" key="3">
    <source>
        <dbReference type="ARBA" id="ARBA00022840"/>
    </source>
</evidence>
<dbReference type="NCBIfam" id="NF003107">
    <property type="entry name" value="PRK04028.1"/>
    <property type="match status" value="1"/>
</dbReference>
<dbReference type="InterPro" id="IPR017959">
    <property type="entry name" value="Asn/Gln-tRNA_amidoTrfase_suB/E"/>
</dbReference>
<dbReference type="GO" id="GO:0005737">
    <property type="term" value="C:cytoplasm"/>
    <property type="evidence" value="ECO:0007669"/>
    <property type="project" value="InterPro"/>
</dbReference>
<dbReference type="Gene3D" id="3.30.1360.30">
    <property type="entry name" value="GAD-like domain"/>
    <property type="match status" value="1"/>
</dbReference>
<evidence type="ECO:0000256" key="5">
    <source>
        <dbReference type="ARBA" id="ARBA00047913"/>
    </source>
</evidence>
<dbReference type="GO" id="GO:0050567">
    <property type="term" value="F:glutaminyl-tRNA synthase (glutamine-hydrolyzing) activity"/>
    <property type="evidence" value="ECO:0007669"/>
    <property type="project" value="UniProtKB-EC"/>
</dbReference>
<evidence type="ECO:0000256" key="1">
    <source>
        <dbReference type="ARBA" id="ARBA00022598"/>
    </source>
</evidence>
<keyword evidence="2" id="KW-0547">Nucleotide-binding</keyword>
<dbReference type="InterPro" id="IPR004115">
    <property type="entry name" value="GAD-like_sf"/>
</dbReference>
<dbReference type="GO" id="GO:0006412">
    <property type="term" value="P:translation"/>
    <property type="evidence" value="ECO:0007669"/>
    <property type="project" value="UniProtKB-KW"/>
</dbReference>
<dbReference type="InterPro" id="IPR014746">
    <property type="entry name" value="Gln_synth/guanido_kin_cat_dom"/>
</dbReference>
<evidence type="ECO:0000256" key="2">
    <source>
        <dbReference type="ARBA" id="ARBA00022741"/>
    </source>
</evidence>
<dbReference type="PANTHER" id="PTHR11659">
    <property type="entry name" value="GLUTAMYL-TRNA GLN AMIDOTRANSFERASE SUBUNIT B MITOCHONDRIAL AND PROKARYOTIC PET112-RELATED"/>
    <property type="match status" value="1"/>
</dbReference>
<dbReference type="InterPro" id="IPR004414">
    <property type="entry name" value="GatE"/>
</dbReference>
<comment type="caution">
    <text evidence="7">The sequence shown here is derived from an EMBL/GenBank/DDBJ whole genome shotgun (WGS) entry which is preliminary data.</text>
</comment>
<keyword evidence="7" id="KW-0808">Transferase</keyword>
<dbReference type="GO" id="GO:0070681">
    <property type="term" value="P:glutaminyl-tRNAGln biosynthesis via transamidation"/>
    <property type="evidence" value="ECO:0007669"/>
    <property type="project" value="TreeGrafter"/>
</dbReference>
<gene>
    <name evidence="7" type="ORF">ASZ90_009710</name>
</gene>
<dbReference type="Gene3D" id="1.10.150.380">
    <property type="entry name" value="GatB domain, N-terminal subdomain"/>
    <property type="match status" value="1"/>
</dbReference>
<evidence type="ECO:0000256" key="4">
    <source>
        <dbReference type="ARBA" id="ARBA00022917"/>
    </source>
</evidence>
<proteinExistence type="inferred from homology"/>
<dbReference type="NCBIfam" id="TIGR00134">
    <property type="entry name" value="gatE_arch"/>
    <property type="match status" value="1"/>
</dbReference>
<dbReference type="EMBL" id="LNQE01001178">
    <property type="protein sequence ID" value="KUG20547.1"/>
    <property type="molecule type" value="Genomic_DNA"/>
</dbReference>
<organism evidence="7">
    <name type="scientific">hydrocarbon metagenome</name>
    <dbReference type="NCBI Taxonomy" id="938273"/>
    <lineage>
        <taxon>unclassified sequences</taxon>
        <taxon>metagenomes</taxon>
        <taxon>ecological metagenomes</taxon>
    </lineage>
</organism>
<dbReference type="SMART" id="SM00845">
    <property type="entry name" value="GatB_Yqey"/>
    <property type="match status" value="1"/>
</dbReference>
<reference evidence="7" key="1">
    <citation type="journal article" date="2015" name="Proc. Natl. Acad. Sci. U.S.A.">
        <title>Networks of energetic and metabolic interactions define dynamics in microbial communities.</title>
        <authorList>
            <person name="Embree M."/>
            <person name="Liu J.K."/>
            <person name="Al-Bassam M.M."/>
            <person name="Zengler K."/>
        </authorList>
    </citation>
    <scope>NUCLEOTIDE SEQUENCE</scope>
</reference>
<dbReference type="InterPro" id="IPR017958">
    <property type="entry name" value="Gln-tRNA_amidoTrfase_suB_CS"/>
</dbReference>
<dbReference type="GO" id="GO:0005524">
    <property type="term" value="F:ATP binding"/>
    <property type="evidence" value="ECO:0007669"/>
    <property type="project" value="UniProtKB-KW"/>
</dbReference>
<keyword evidence="1 7" id="KW-0436">Ligase</keyword>
<dbReference type="InterPro" id="IPR003789">
    <property type="entry name" value="Asn/Gln_tRNA_amidoTrase-B-like"/>
</dbReference>
<dbReference type="AlphaFoldDB" id="A0A0W8FJU0"/>
<dbReference type="InterPro" id="IPR006075">
    <property type="entry name" value="Asn/Gln-tRNA_Trfase_suB/E_cat"/>
</dbReference>
<dbReference type="SUPFAM" id="SSF89095">
    <property type="entry name" value="GatB/YqeY motif"/>
    <property type="match status" value="1"/>
</dbReference>
<evidence type="ECO:0000259" key="6">
    <source>
        <dbReference type="SMART" id="SM00845"/>
    </source>
</evidence>
<dbReference type="GO" id="GO:0004812">
    <property type="term" value="F:aminoacyl-tRNA ligase activity"/>
    <property type="evidence" value="ECO:0007669"/>
    <property type="project" value="InterPro"/>
</dbReference>